<evidence type="ECO:0000313" key="2">
    <source>
        <dbReference type="EMBL" id="VUZ51777.1"/>
    </source>
</evidence>
<organism evidence="2 3">
    <name type="scientific">Hymenolepis diminuta</name>
    <name type="common">Rat tapeworm</name>
    <dbReference type="NCBI Taxonomy" id="6216"/>
    <lineage>
        <taxon>Eukaryota</taxon>
        <taxon>Metazoa</taxon>
        <taxon>Spiralia</taxon>
        <taxon>Lophotrochozoa</taxon>
        <taxon>Platyhelminthes</taxon>
        <taxon>Cestoda</taxon>
        <taxon>Eucestoda</taxon>
        <taxon>Cyclophyllidea</taxon>
        <taxon>Hymenolepididae</taxon>
        <taxon>Hymenolepis</taxon>
    </lineage>
</organism>
<feature type="compositionally biased region" description="Pro residues" evidence="1">
    <location>
        <begin position="174"/>
        <end position="187"/>
    </location>
</feature>
<protein>
    <submittedName>
        <fullName evidence="2">Uncharacterized protein</fullName>
    </submittedName>
</protein>
<keyword evidence="3" id="KW-1185">Reference proteome</keyword>
<dbReference type="EMBL" id="CABIJS010000444">
    <property type="protein sequence ID" value="VUZ51777.1"/>
    <property type="molecule type" value="Genomic_DNA"/>
</dbReference>
<sequence length="187" mass="21143">RTSSLATPGETNFVTSGVFKSALSGTSTSDASRTTFTNYMTAASGNFNSKTLGNSTYTTLRNSIFRNTKPSTPEVYIYHNNYQLRLFFPRNLRIVHQKSISINSESSIATSRSSNYPLQDLNHREFQIPGIHLRKLLNILLQDAEIRELQDPVLHKHRKHQLIHLRDFQRPSRTPTPEPPSPMASSA</sequence>
<dbReference type="AlphaFoldDB" id="A0A564YWW0"/>
<name>A0A564YWW0_HYMDI</name>
<gene>
    <name evidence="2" type="ORF">WMSIL1_LOCUS10193</name>
</gene>
<reference evidence="2 3" key="1">
    <citation type="submission" date="2019-07" db="EMBL/GenBank/DDBJ databases">
        <authorList>
            <person name="Jastrzebski P J."/>
            <person name="Paukszto L."/>
            <person name="Jastrzebski P J."/>
        </authorList>
    </citation>
    <scope>NUCLEOTIDE SEQUENCE [LARGE SCALE GENOMIC DNA]</scope>
    <source>
        <strain evidence="2 3">WMS-il1</strain>
    </source>
</reference>
<accession>A0A564YWW0</accession>
<proteinExistence type="predicted"/>
<evidence type="ECO:0000313" key="3">
    <source>
        <dbReference type="Proteomes" id="UP000321570"/>
    </source>
</evidence>
<evidence type="ECO:0000256" key="1">
    <source>
        <dbReference type="SAM" id="MobiDB-lite"/>
    </source>
</evidence>
<dbReference type="Proteomes" id="UP000321570">
    <property type="component" value="Unassembled WGS sequence"/>
</dbReference>
<feature type="region of interest" description="Disordered" evidence="1">
    <location>
        <begin position="164"/>
        <end position="187"/>
    </location>
</feature>
<feature type="non-terminal residue" evidence="2">
    <location>
        <position position="1"/>
    </location>
</feature>